<feature type="domain" description="Anoctamin transmembrane" evidence="8">
    <location>
        <begin position="208"/>
        <end position="686"/>
    </location>
</feature>
<keyword evidence="5 6" id="KW-0472">Membrane</keyword>
<dbReference type="PANTHER" id="PTHR12308">
    <property type="entry name" value="ANOCTAMIN"/>
    <property type="match status" value="1"/>
</dbReference>
<protein>
    <recommendedName>
        <fullName evidence="6">Anoctamin</fullName>
    </recommendedName>
</protein>
<accession>A0A8B6E551</accession>
<evidence type="ECO:0000256" key="2">
    <source>
        <dbReference type="ARBA" id="ARBA00009671"/>
    </source>
</evidence>
<dbReference type="InterPro" id="IPR007632">
    <property type="entry name" value="Anoctamin"/>
</dbReference>
<proteinExistence type="inferred from homology"/>
<keyword evidence="4 6" id="KW-1133">Transmembrane helix</keyword>
<keyword evidence="3 6" id="KW-0812">Transmembrane</keyword>
<evidence type="ECO:0000256" key="5">
    <source>
        <dbReference type="ARBA" id="ARBA00023136"/>
    </source>
</evidence>
<feature type="compositionally biased region" description="Basic and acidic residues" evidence="7">
    <location>
        <begin position="168"/>
        <end position="184"/>
    </location>
</feature>
<dbReference type="PANTHER" id="PTHR12308:SF73">
    <property type="entry name" value="ANOCTAMIN"/>
    <property type="match status" value="1"/>
</dbReference>
<reference evidence="9" key="1">
    <citation type="submission" date="2018-11" db="EMBL/GenBank/DDBJ databases">
        <authorList>
            <person name="Alioto T."/>
            <person name="Alioto T."/>
        </authorList>
    </citation>
    <scope>NUCLEOTIDE SEQUENCE</scope>
</reference>
<gene>
    <name evidence="9" type="ORF">MGAL_10B041329</name>
</gene>
<name>A0A8B6E551_MYTGA</name>
<feature type="region of interest" description="Disordered" evidence="7">
    <location>
        <begin position="157"/>
        <end position="184"/>
    </location>
</feature>
<evidence type="ECO:0000256" key="4">
    <source>
        <dbReference type="ARBA" id="ARBA00022989"/>
    </source>
</evidence>
<comment type="similarity">
    <text evidence="2 6">Belongs to the anoctamin family.</text>
</comment>
<dbReference type="InterPro" id="IPR049452">
    <property type="entry name" value="Anoctamin_TM"/>
</dbReference>
<evidence type="ECO:0000313" key="9">
    <source>
        <dbReference type="EMBL" id="VDI28735.1"/>
    </source>
</evidence>
<dbReference type="GO" id="GO:0005886">
    <property type="term" value="C:plasma membrane"/>
    <property type="evidence" value="ECO:0007669"/>
    <property type="project" value="TreeGrafter"/>
</dbReference>
<dbReference type="Pfam" id="PF04547">
    <property type="entry name" value="Anoctamin"/>
    <property type="match status" value="1"/>
</dbReference>
<comment type="caution">
    <text evidence="9">The sequence shown here is derived from an EMBL/GenBank/DDBJ whole genome shotgun (WGS) entry which is preliminary data.</text>
</comment>
<sequence length="771" mass="90025">MPLRDSTEEQKPTNCFSKFVHDTFVTDKNNVNHISSRFMMDRLHLFENHHDPSNFFRPAVRTLLVYAEYNPFVDTYFVNHILINMNISDDVQKDDFILLDDDVDKEYFSRKKKNSDATFNKTIDKKIQILNFPYLTKLAVYTDYLIYHEPSKDSQRYEEQFGSTKNKNSGDKHGENKPKPPKDFMKDQRKVLYDDWKSFYKFQPLTNIRYYFGEKIAFYFAWKGLLMTTLWVPMFLGLAIFIYGIVRSARISTDYSSTTNNTTSKVTEIFTVIKEASDNELTPVFAFIICVWGTFFLQRWKRKSATLAHKWYVDEFEVTEPDRPKFYGTQFRKHPVTGEDDWYFPKTDKLKIFLLSRLTIVFMLCIVLASVTGVIVYRVAASVHFCPNISALECFFVTSVVSSLLNVISILILSKLYGCIARKLTDWENHRSQTSYDDALIVKLFAFEFANNYASCFYIAFVKTRLREEGIVGLGKTFTDNCEPNGNCMSELSVQIFILITLKPLPKFFKNVVWLWIKRILRRCHPWCCKIKVEGVQEIFTFVQKEALKPSLGDFTMEEYTEKIIQYGFLMLFASSLPLAPLIVLITNLIDIRVDAKRMIWWYRRPLAKIAQDIGIWFTILQFVNICGVISNGFLIGFTSSVLKNHDDYTRLWIVVAFEHTVFAIKLLLDYVIPDVPAAVRSASKKSNHYLSNLLKKDRDQLKEDLSKMNIEADLCSPPQPLPSLNRDMEITVQIADEEPCPRPSPKENRKNRYEVEVEYTPIRKIKKKKK</sequence>
<feature type="transmembrane region" description="Helical" evidence="6">
    <location>
        <begin position="354"/>
        <end position="377"/>
    </location>
</feature>
<organism evidence="9 10">
    <name type="scientific">Mytilus galloprovincialis</name>
    <name type="common">Mediterranean mussel</name>
    <dbReference type="NCBI Taxonomy" id="29158"/>
    <lineage>
        <taxon>Eukaryota</taxon>
        <taxon>Metazoa</taxon>
        <taxon>Spiralia</taxon>
        <taxon>Lophotrochozoa</taxon>
        <taxon>Mollusca</taxon>
        <taxon>Bivalvia</taxon>
        <taxon>Autobranchia</taxon>
        <taxon>Pteriomorphia</taxon>
        <taxon>Mytilida</taxon>
        <taxon>Mytiloidea</taxon>
        <taxon>Mytilidae</taxon>
        <taxon>Mytilinae</taxon>
        <taxon>Mytilus</taxon>
    </lineage>
</organism>
<feature type="transmembrane region" description="Helical" evidence="6">
    <location>
        <begin position="614"/>
        <end position="638"/>
    </location>
</feature>
<feature type="transmembrane region" description="Helical" evidence="6">
    <location>
        <begin position="225"/>
        <end position="246"/>
    </location>
</feature>
<dbReference type="AlphaFoldDB" id="A0A8B6E551"/>
<evidence type="ECO:0000313" key="10">
    <source>
        <dbReference type="Proteomes" id="UP000596742"/>
    </source>
</evidence>
<comment type="caution">
    <text evidence="6">Lacks conserved residue(s) required for the propagation of feature annotation.</text>
</comment>
<dbReference type="EMBL" id="UYJE01004518">
    <property type="protein sequence ID" value="VDI28735.1"/>
    <property type="molecule type" value="Genomic_DNA"/>
</dbReference>
<keyword evidence="10" id="KW-1185">Reference proteome</keyword>
<evidence type="ECO:0000256" key="6">
    <source>
        <dbReference type="RuleBase" id="RU280814"/>
    </source>
</evidence>
<dbReference type="OrthoDB" id="296386at2759"/>
<evidence type="ECO:0000256" key="7">
    <source>
        <dbReference type="SAM" id="MobiDB-lite"/>
    </source>
</evidence>
<evidence type="ECO:0000256" key="1">
    <source>
        <dbReference type="ARBA" id="ARBA00004141"/>
    </source>
</evidence>
<feature type="transmembrane region" description="Helical" evidence="6">
    <location>
        <begin position="389"/>
        <end position="413"/>
    </location>
</feature>
<dbReference type="Proteomes" id="UP000596742">
    <property type="component" value="Unassembled WGS sequence"/>
</dbReference>
<comment type="subcellular location">
    <subcellularLocation>
        <location evidence="1 6">Membrane</location>
        <topology evidence="1 6">Multi-pass membrane protein</topology>
    </subcellularLocation>
</comment>
<feature type="transmembrane region" description="Helical" evidence="6">
    <location>
        <begin position="650"/>
        <end position="669"/>
    </location>
</feature>
<dbReference type="GO" id="GO:0005254">
    <property type="term" value="F:chloride channel activity"/>
    <property type="evidence" value="ECO:0007669"/>
    <property type="project" value="TreeGrafter"/>
</dbReference>
<feature type="transmembrane region" description="Helical" evidence="6">
    <location>
        <begin position="567"/>
        <end position="594"/>
    </location>
</feature>
<evidence type="ECO:0000256" key="3">
    <source>
        <dbReference type="ARBA" id="ARBA00022692"/>
    </source>
</evidence>
<evidence type="ECO:0000259" key="8">
    <source>
        <dbReference type="Pfam" id="PF04547"/>
    </source>
</evidence>